<dbReference type="Proteomes" id="UP001165960">
    <property type="component" value="Unassembled WGS sequence"/>
</dbReference>
<name>A0ACC2T780_9FUNG</name>
<proteinExistence type="predicted"/>
<dbReference type="EMBL" id="QTSX02003579">
    <property type="protein sequence ID" value="KAJ9070331.1"/>
    <property type="molecule type" value="Genomic_DNA"/>
</dbReference>
<gene>
    <name evidence="1" type="ORF">DSO57_1009174</name>
</gene>
<organism evidence="1 2">
    <name type="scientific">Entomophthora muscae</name>
    <dbReference type="NCBI Taxonomy" id="34485"/>
    <lineage>
        <taxon>Eukaryota</taxon>
        <taxon>Fungi</taxon>
        <taxon>Fungi incertae sedis</taxon>
        <taxon>Zoopagomycota</taxon>
        <taxon>Entomophthoromycotina</taxon>
        <taxon>Entomophthoromycetes</taxon>
        <taxon>Entomophthorales</taxon>
        <taxon>Entomophthoraceae</taxon>
        <taxon>Entomophthora</taxon>
    </lineage>
</organism>
<protein>
    <submittedName>
        <fullName evidence="1">Uncharacterized protein</fullName>
    </submittedName>
</protein>
<keyword evidence="2" id="KW-1185">Reference proteome</keyword>
<comment type="caution">
    <text evidence="1">The sequence shown here is derived from an EMBL/GenBank/DDBJ whole genome shotgun (WGS) entry which is preliminary data.</text>
</comment>
<accession>A0ACC2T780</accession>
<evidence type="ECO:0000313" key="2">
    <source>
        <dbReference type="Proteomes" id="UP001165960"/>
    </source>
</evidence>
<sequence length="108" mass="11914">MAYFATYEILKDAFAKHQTPSFYSTLFAGGFAGVTNWLVAIPADVLKSRIQTSPNNLRIPQAYQHLVNAEGHAGLYRGLGPALLRAFPANAACFYGVEASRKFLDRLF</sequence>
<evidence type="ECO:0000313" key="1">
    <source>
        <dbReference type="EMBL" id="KAJ9070331.1"/>
    </source>
</evidence>
<reference evidence="1" key="1">
    <citation type="submission" date="2022-04" db="EMBL/GenBank/DDBJ databases">
        <title>Genome of the entomopathogenic fungus Entomophthora muscae.</title>
        <authorList>
            <person name="Elya C."/>
            <person name="Lovett B.R."/>
            <person name="Lee E."/>
            <person name="Macias A.M."/>
            <person name="Hajek A.E."/>
            <person name="De Bivort B.L."/>
            <person name="Kasson M.T."/>
            <person name="De Fine Licht H.H."/>
            <person name="Stajich J.E."/>
        </authorList>
    </citation>
    <scope>NUCLEOTIDE SEQUENCE</scope>
    <source>
        <strain evidence="1">Berkeley</strain>
    </source>
</reference>